<dbReference type="EMBL" id="JACVVK020000145">
    <property type="protein sequence ID" value="KAK7488875.1"/>
    <property type="molecule type" value="Genomic_DNA"/>
</dbReference>
<evidence type="ECO:0000259" key="17">
    <source>
        <dbReference type="PROSITE" id="PS51034"/>
    </source>
</evidence>
<dbReference type="InterPro" id="IPR000859">
    <property type="entry name" value="CUB_dom"/>
</dbReference>
<proteinExistence type="predicted"/>
<evidence type="ECO:0000256" key="6">
    <source>
        <dbReference type="ARBA" id="ARBA00022927"/>
    </source>
</evidence>
<keyword evidence="10" id="KW-0325">Glycoprotein</keyword>
<dbReference type="InterPro" id="IPR042235">
    <property type="entry name" value="ZP-C_dom"/>
</dbReference>
<keyword evidence="4" id="KW-0732">Signal</keyword>
<keyword evidence="9 14" id="KW-1015">Disulfide bond</keyword>
<organism evidence="18 19">
    <name type="scientific">Batillaria attramentaria</name>
    <dbReference type="NCBI Taxonomy" id="370345"/>
    <lineage>
        <taxon>Eukaryota</taxon>
        <taxon>Metazoa</taxon>
        <taxon>Spiralia</taxon>
        <taxon>Lophotrochozoa</taxon>
        <taxon>Mollusca</taxon>
        <taxon>Gastropoda</taxon>
        <taxon>Caenogastropoda</taxon>
        <taxon>Sorbeoconcha</taxon>
        <taxon>Cerithioidea</taxon>
        <taxon>Batillariidae</taxon>
        <taxon>Batillaria</taxon>
    </lineage>
</organism>
<dbReference type="FunFam" id="3.10.250.10:FF:000016">
    <property type="entry name" value="Scavenger receptor cysteine-rich protein type 12"/>
    <property type="match status" value="2"/>
</dbReference>
<evidence type="ECO:0000256" key="1">
    <source>
        <dbReference type="ARBA" id="ARBA00004167"/>
    </source>
</evidence>
<dbReference type="PANTHER" id="PTHR48071">
    <property type="entry name" value="SRCR DOMAIN-CONTAINING PROTEIN"/>
    <property type="match status" value="1"/>
</dbReference>
<evidence type="ECO:0000256" key="13">
    <source>
        <dbReference type="ARBA" id="ARBA00047200"/>
    </source>
</evidence>
<comment type="subcellular location">
    <subcellularLocation>
        <location evidence="1">Membrane</location>
        <topology evidence="1">Single-pass membrane protein</topology>
    </subcellularLocation>
</comment>
<dbReference type="SUPFAM" id="SSF49854">
    <property type="entry name" value="Spermadhesin, CUB domain"/>
    <property type="match status" value="1"/>
</dbReference>
<gene>
    <name evidence="18" type="ORF">BaRGS_00019832</name>
</gene>
<sequence>MIFLTAANPVPAMLNQNQTRPLEYKLGVTTRTIISVEPNDPRVKVFHDGSWGYICANNWDSLDAQVICRMQGYWHGKGTADLRALEQGQKVWLANMMCTGQEKDISQCRFQGWGQLSCPIGAVGAVSCAVNEQTKVQLVGGYGPWEGRLEVERNGVWRPVCKNGFGDFDAQVVCRMLGIRGTGGTAHTEQKFGQGTQPPLVHQLDCTGAESDLSQCKGSSSSEGEQCDSAGVECYSCGALLTTESGTVQSENYPLGYPGNLNCLYVIRPTNDQLLYKLEFNTTFSTEECCDTLEVKILSGPSNVPTGGTKYAGHQAPPRLLGKAFALNFVTDGSKAMEGFQAYWSPARVEDVVTIQCSSGHFTVDIDYNFLKRLYPNSSQQTIALADPSCTGRVTSVDNSDHIIITSETDACGTKIKGSTQIVRERRWEIPVHCSVPRADNFEVRYNPFPDVGKRDLRIDPEVVQSSAELENGHVRRGREVRGQISIDLDFPVTLTAYQNTNYSALAPTPLRRRLKEEVALRVQLEGGNSDLKLVLQNCYARPLPASSTTYYIIRDGCAVDVNTEILDTQLHNTDFRFMAFEFAGNFPEVYLECDVRVCPVGDSSAACTVQCGSAVGKRETSVGVVREKSAAEYKVSFGPVLIEK</sequence>
<evidence type="ECO:0000259" key="16">
    <source>
        <dbReference type="PROSITE" id="PS50287"/>
    </source>
</evidence>
<dbReference type="Gene3D" id="2.60.40.3210">
    <property type="entry name" value="Zona pellucida, ZP-N domain"/>
    <property type="match status" value="1"/>
</dbReference>
<feature type="disulfide bond" evidence="14">
    <location>
        <begin position="206"/>
        <end position="216"/>
    </location>
</feature>
<evidence type="ECO:0000256" key="5">
    <source>
        <dbReference type="ARBA" id="ARBA00022737"/>
    </source>
</evidence>
<dbReference type="Proteomes" id="UP001519460">
    <property type="component" value="Unassembled WGS sequence"/>
</dbReference>
<feature type="domain" description="CUB" evidence="15">
    <location>
        <begin position="237"/>
        <end position="347"/>
    </location>
</feature>
<evidence type="ECO:0000256" key="14">
    <source>
        <dbReference type="PROSITE-ProRule" id="PRU00196"/>
    </source>
</evidence>
<dbReference type="GO" id="GO:0016020">
    <property type="term" value="C:membrane"/>
    <property type="evidence" value="ECO:0007669"/>
    <property type="project" value="UniProtKB-SubCell"/>
</dbReference>
<dbReference type="InterPro" id="IPR001190">
    <property type="entry name" value="SRCR"/>
</dbReference>
<evidence type="ECO:0000256" key="11">
    <source>
        <dbReference type="ARBA" id="ARBA00030560"/>
    </source>
</evidence>
<evidence type="ECO:0000256" key="12">
    <source>
        <dbReference type="ARBA" id="ARBA00047197"/>
    </source>
</evidence>
<keyword evidence="3" id="KW-0812">Transmembrane</keyword>
<keyword evidence="8" id="KW-0472">Membrane</keyword>
<evidence type="ECO:0000256" key="3">
    <source>
        <dbReference type="ARBA" id="ARBA00022692"/>
    </source>
</evidence>
<evidence type="ECO:0000256" key="4">
    <source>
        <dbReference type="ARBA" id="ARBA00022729"/>
    </source>
</evidence>
<keyword evidence="5" id="KW-0677">Repeat</keyword>
<evidence type="ECO:0000313" key="18">
    <source>
        <dbReference type="EMBL" id="KAK7488875.1"/>
    </source>
</evidence>
<dbReference type="CDD" id="cd00041">
    <property type="entry name" value="CUB"/>
    <property type="match status" value="1"/>
</dbReference>
<comment type="caution">
    <text evidence="18">The sequence shown here is derived from an EMBL/GenBank/DDBJ whole genome shotgun (WGS) entry which is preliminary data.</text>
</comment>
<reference evidence="18 19" key="1">
    <citation type="journal article" date="2023" name="Sci. Data">
        <title>Genome assembly of the Korean intertidal mud-creeper Batillaria attramentaria.</title>
        <authorList>
            <person name="Patra A.K."/>
            <person name="Ho P.T."/>
            <person name="Jun S."/>
            <person name="Lee S.J."/>
            <person name="Kim Y."/>
            <person name="Won Y.J."/>
        </authorList>
    </citation>
    <scope>NUCLEOTIDE SEQUENCE [LARGE SCALE GENOMIC DNA]</scope>
    <source>
        <strain evidence="18">Wonlab-2016</strain>
    </source>
</reference>
<dbReference type="SMART" id="SM00241">
    <property type="entry name" value="ZP"/>
    <property type="match status" value="1"/>
</dbReference>
<name>A0ABD0KQ97_9CAEN</name>
<keyword evidence="6" id="KW-0653">Protein transport</keyword>
<dbReference type="Pfam" id="PF00100">
    <property type="entry name" value="Zona_pellucida"/>
    <property type="match status" value="1"/>
</dbReference>
<dbReference type="GO" id="GO:0015031">
    <property type="term" value="P:protein transport"/>
    <property type="evidence" value="ECO:0007669"/>
    <property type="project" value="UniProtKB-KW"/>
</dbReference>
<protein>
    <recommendedName>
        <fullName evidence="12">Scavenger receptor cysteine-rich domain-containing protein DMBT1</fullName>
    </recommendedName>
    <alternativeName>
        <fullName evidence="13">Deleted in malignant brain tumors 1 protein</fullName>
    </alternativeName>
    <alternativeName>
        <fullName evidence="11">Hensin</fullName>
    </alternativeName>
</protein>
<feature type="domain" description="SRCR" evidence="16">
    <location>
        <begin position="136"/>
        <end position="235"/>
    </location>
</feature>
<dbReference type="Gene3D" id="2.60.120.290">
    <property type="entry name" value="Spermadhesin, CUB domain"/>
    <property type="match status" value="1"/>
</dbReference>
<keyword evidence="7" id="KW-1133">Transmembrane helix</keyword>
<evidence type="ECO:0000256" key="7">
    <source>
        <dbReference type="ARBA" id="ARBA00022989"/>
    </source>
</evidence>
<evidence type="ECO:0000256" key="8">
    <source>
        <dbReference type="ARBA" id="ARBA00023136"/>
    </source>
</evidence>
<dbReference type="SUPFAM" id="SSF56487">
    <property type="entry name" value="SRCR-like"/>
    <property type="match status" value="2"/>
</dbReference>
<dbReference type="Gene3D" id="2.60.40.4100">
    <property type="entry name" value="Zona pellucida, ZP-C domain"/>
    <property type="match status" value="1"/>
</dbReference>
<dbReference type="InterPro" id="IPR055355">
    <property type="entry name" value="ZP-C"/>
</dbReference>
<accession>A0ABD0KQ97</accession>
<dbReference type="PRINTS" id="PR00258">
    <property type="entry name" value="SPERACTRCPTR"/>
</dbReference>
<dbReference type="AlphaFoldDB" id="A0ABD0KQ97"/>
<dbReference type="InterPro" id="IPR001507">
    <property type="entry name" value="ZP_dom"/>
</dbReference>
<dbReference type="Pfam" id="PF00431">
    <property type="entry name" value="CUB"/>
    <property type="match status" value="1"/>
</dbReference>
<dbReference type="InterPro" id="IPR035914">
    <property type="entry name" value="Sperma_CUB_dom_sf"/>
</dbReference>
<feature type="domain" description="ZP" evidence="17">
    <location>
        <begin position="356"/>
        <end position="615"/>
    </location>
</feature>
<evidence type="ECO:0000256" key="9">
    <source>
        <dbReference type="ARBA" id="ARBA00023157"/>
    </source>
</evidence>
<dbReference type="Gene3D" id="3.10.250.10">
    <property type="entry name" value="SRCR-like domain"/>
    <property type="match status" value="2"/>
</dbReference>
<dbReference type="SMART" id="SM00202">
    <property type="entry name" value="SR"/>
    <property type="match status" value="2"/>
</dbReference>
<dbReference type="Pfam" id="PF00530">
    <property type="entry name" value="SRCR"/>
    <property type="match status" value="2"/>
</dbReference>
<evidence type="ECO:0000256" key="2">
    <source>
        <dbReference type="ARBA" id="ARBA00022448"/>
    </source>
</evidence>
<comment type="caution">
    <text evidence="14">Lacks conserved residue(s) required for the propagation of feature annotation.</text>
</comment>
<evidence type="ECO:0000313" key="19">
    <source>
        <dbReference type="Proteomes" id="UP001519460"/>
    </source>
</evidence>
<evidence type="ECO:0000259" key="15">
    <source>
        <dbReference type="PROSITE" id="PS01180"/>
    </source>
</evidence>
<feature type="domain" description="SRCR" evidence="16">
    <location>
        <begin position="30"/>
        <end position="129"/>
    </location>
</feature>
<evidence type="ECO:0000256" key="10">
    <source>
        <dbReference type="ARBA" id="ARBA00023180"/>
    </source>
</evidence>
<dbReference type="InterPro" id="IPR036772">
    <property type="entry name" value="SRCR-like_dom_sf"/>
</dbReference>
<keyword evidence="19" id="KW-1185">Reference proteome</keyword>
<feature type="disulfide bond" evidence="14">
    <location>
        <begin position="98"/>
        <end position="108"/>
    </location>
</feature>
<dbReference type="PROSITE" id="PS01180">
    <property type="entry name" value="CUB"/>
    <property type="match status" value="1"/>
</dbReference>
<dbReference type="PROSITE" id="PS50287">
    <property type="entry name" value="SRCR_2"/>
    <property type="match status" value="2"/>
</dbReference>
<dbReference type="PROSITE" id="PS51034">
    <property type="entry name" value="ZP_2"/>
    <property type="match status" value="1"/>
</dbReference>
<dbReference type="PANTHER" id="PTHR48071:SF18">
    <property type="entry name" value="DELETED IN MALIGNANT BRAIN TUMORS 1 PROTEIN-RELATED"/>
    <property type="match status" value="1"/>
</dbReference>
<keyword evidence="2" id="KW-0813">Transport</keyword>
<dbReference type="SMART" id="SM00042">
    <property type="entry name" value="CUB"/>
    <property type="match status" value="1"/>
</dbReference>